<comment type="caution">
    <text evidence="3">The sequence shown here is derived from an EMBL/GenBank/DDBJ whole genome shotgun (WGS) entry which is preliminary data.</text>
</comment>
<feature type="compositionally biased region" description="Basic and acidic residues" evidence="1">
    <location>
        <begin position="961"/>
        <end position="991"/>
    </location>
</feature>
<feature type="region of interest" description="Disordered" evidence="1">
    <location>
        <begin position="1098"/>
        <end position="1123"/>
    </location>
</feature>
<evidence type="ECO:0000313" key="4">
    <source>
        <dbReference type="Proteomes" id="UP000268093"/>
    </source>
</evidence>
<feature type="region of interest" description="Disordered" evidence="1">
    <location>
        <begin position="1297"/>
        <end position="1319"/>
    </location>
</feature>
<protein>
    <recommendedName>
        <fullName evidence="2">E3 ubiquitin-protein ligase TTC3/DZIP3 domain-containing protein</fullName>
    </recommendedName>
</protein>
<feature type="compositionally biased region" description="Acidic residues" evidence="1">
    <location>
        <begin position="464"/>
        <end position="476"/>
    </location>
</feature>
<dbReference type="GO" id="GO:0016567">
    <property type="term" value="P:protein ubiquitination"/>
    <property type="evidence" value="ECO:0007669"/>
    <property type="project" value="UniProtKB-UniPathway"/>
</dbReference>
<accession>A0A433DMG9</accession>
<feature type="region of interest" description="Disordered" evidence="1">
    <location>
        <begin position="817"/>
        <end position="861"/>
    </location>
</feature>
<dbReference type="InterPro" id="IPR011990">
    <property type="entry name" value="TPR-like_helical_dom_sf"/>
</dbReference>
<feature type="compositionally biased region" description="Acidic residues" evidence="1">
    <location>
        <begin position="445"/>
        <end position="454"/>
    </location>
</feature>
<feature type="region of interest" description="Disordered" evidence="1">
    <location>
        <begin position="926"/>
        <end position="1005"/>
    </location>
</feature>
<reference evidence="3 4" key="1">
    <citation type="journal article" date="2018" name="New Phytol.">
        <title>Phylogenomics of Endogonaceae and evolution of mycorrhizas within Mucoromycota.</title>
        <authorList>
            <person name="Chang Y."/>
            <person name="Desiro A."/>
            <person name="Na H."/>
            <person name="Sandor L."/>
            <person name="Lipzen A."/>
            <person name="Clum A."/>
            <person name="Barry K."/>
            <person name="Grigoriev I.V."/>
            <person name="Martin F.M."/>
            <person name="Stajich J.E."/>
            <person name="Smith M.E."/>
            <person name="Bonito G."/>
            <person name="Spatafora J.W."/>
        </authorList>
    </citation>
    <scope>NUCLEOTIDE SEQUENCE [LARGE SCALE GENOMIC DNA]</scope>
    <source>
        <strain evidence="3 4">GMNB39</strain>
    </source>
</reference>
<dbReference type="Pfam" id="PF19179">
    <property type="entry name" value="TTC3_DZIP3_dom"/>
    <property type="match status" value="1"/>
</dbReference>
<feature type="domain" description="E3 ubiquitin-protein ligase TTC3/DZIP3" evidence="2">
    <location>
        <begin position="678"/>
        <end position="781"/>
    </location>
</feature>
<feature type="compositionally biased region" description="Basic and acidic residues" evidence="1">
    <location>
        <begin position="822"/>
        <end position="846"/>
    </location>
</feature>
<name>A0A433DMG9_9FUNG</name>
<feature type="compositionally biased region" description="Low complexity" evidence="1">
    <location>
        <begin position="20"/>
        <end position="50"/>
    </location>
</feature>
<evidence type="ECO:0000256" key="1">
    <source>
        <dbReference type="SAM" id="MobiDB-lite"/>
    </source>
</evidence>
<feature type="compositionally biased region" description="Acidic residues" evidence="1">
    <location>
        <begin position="67"/>
        <end position="103"/>
    </location>
</feature>
<gene>
    <name evidence="3" type="ORF">BC936DRAFT_142433</name>
</gene>
<feature type="region of interest" description="Disordered" evidence="1">
    <location>
        <begin position="1"/>
        <end position="108"/>
    </location>
</feature>
<sequence length="1319" mass="147517">MRSFLNLSWCKVSSDDSDDLPPLQGDSDSDDLPPLQGDSDSDDLPPLQGDSDSDDLGNQRDDVLSDPADDSSENISDQEEAEEEERVEEEGEEEEEEEEEEEDYSKHPAEIFWSINEPRWRRKYLVNLEQDILRPLAFNLKGLNPKATKTLRWDNDPKFVEWSKTAGIISIDDESLIDRSHFELLDSIHAWFMIVGDMIVNCPNYMSDFMDFLENCKELDNLDEVLMLLDDHIRTPPSVRDTVNHLVDAKRITLPLSAALTVCVMDYIDKAARSDDVKAGVIPIPDFKIIVARTVEALTNNIKACPRDPNRWVARATRHGINTFRALIDIYRALILDPFTCATYDTLVEWLLAEDSVDKAKEILSYARKMCENTSAVRKVAQRILGEEELTHESAQKSAKLAKKKKTSSFSVPKRGTAAGAKEKDSVGGPLAAKAVAGDHGAPPSDDDDSDDDIPSLIESDVSASEDESRDNEGEYDYLNGSYSTGLRSQARPKNDGRILLGEEEKEKQRVEGELKRRAMRQKGRDIKVMKKERLEKEKEKRESEVVVNLSRTSLCAMRGDWRGIFHTYRPIILPLLTPEATPPENLTSKYDLNVLKYIYGLSCIHTNRLDSAVDTFKHILESFPTTFPLAQLSLGIVHLRLQRYREARATLEAGHVLLASQKFVPFKWPESSDIIPESDPITLRREMWDRLIEARHPPPPDAVCRMDVCPASHRDIRWDQDKADEVYHRIECNSPKGRKCVLEYHKGCYRKLVKSVGMGDPPLGSVCPTPDCNGLIIAYHRLYGDGQLKDSKLLSAAEIQQIGDAAAAAQVLAEEQSATVKTEKAEKSGKKAKKTKAETSAKEVKEDIEEATTGPAEPVPEATIKDASESAKDKEVAIMKMREWWEVFMQKQPEDTAAVSDEERQRLFDEFLDAELAKPENWKWQGARKTRPEPGKAPPPPIDVEDISRGVVTTINRKQQKMEEREEELRRLAEVKRRERARERDRREGGADGLGGGGVGRKKKKNKFVPFKGWYSEEGATETQSEDTGAIFQEIEERCENESDRVAARVTEGLDKGKAKYEPTPEELLEEEQMQKAIQASLDDRLDYSLYAAAVPTKGESSGKGSRKVERRTMDIQDAFPRNMSGLMVEQVRSSGKGKGKAAAVVEASLDLVSGGALSSEAEYIGSGPKVKGRPVMVMEPVWDPPSSQDERFNSRTTAPGDALFDSLGETSPALSYEHPKGNLDWATTARQRGDVDIGSGSGMMITEEWHPQDGVLEPEARVAEVRDDTVSAYRHFGGAEAVNVVYPVSWDHAQSRVSVERPAPPSDGGHAVTRDSP</sequence>
<evidence type="ECO:0000313" key="3">
    <source>
        <dbReference type="EMBL" id="RUP52053.1"/>
    </source>
</evidence>
<organism evidence="3 4">
    <name type="scientific">Jimgerdemannia flammicorona</name>
    <dbReference type="NCBI Taxonomy" id="994334"/>
    <lineage>
        <taxon>Eukaryota</taxon>
        <taxon>Fungi</taxon>
        <taxon>Fungi incertae sedis</taxon>
        <taxon>Mucoromycota</taxon>
        <taxon>Mucoromycotina</taxon>
        <taxon>Endogonomycetes</taxon>
        <taxon>Endogonales</taxon>
        <taxon>Endogonaceae</taxon>
        <taxon>Jimgerdemannia</taxon>
    </lineage>
</organism>
<evidence type="ECO:0000259" key="2">
    <source>
        <dbReference type="Pfam" id="PF19179"/>
    </source>
</evidence>
<feature type="region of interest" description="Disordered" evidence="1">
    <location>
        <begin position="391"/>
        <end position="510"/>
    </location>
</feature>
<dbReference type="InterPro" id="IPR043866">
    <property type="entry name" value="TTC3/DZIP3_dom"/>
</dbReference>
<dbReference type="OrthoDB" id="2161818at2759"/>
<dbReference type="UniPathway" id="UPA00143"/>
<dbReference type="EMBL" id="RBNI01000227">
    <property type="protein sequence ID" value="RUP52053.1"/>
    <property type="molecule type" value="Genomic_DNA"/>
</dbReference>
<feature type="compositionally biased region" description="Basic and acidic residues" evidence="1">
    <location>
        <begin position="493"/>
        <end position="510"/>
    </location>
</feature>
<dbReference type="Proteomes" id="UP000268093">
    <property type="component" value="Unassembled WGS sequence"/>
</dbReference>
<keyword evidence="4" id="KW-1185">Reference proteome</keyword>
<dbReference type="SUPFAM" id="SSF48452">
    <property type="entry name" value="TPR-like"/>
    <property type="match status" value="1"/>
</dbReference>
<proteinExistence type="predicted"/>